<evidence type="ECO:0000256" key="1">
    <source>
        <dbReference type="ARBA" id="ARBA00004651"/>
    </source>
</evidence>
<proteinExistence type="predicted"/>
<keyword evidence="6" id="KW-0406">Ion transport</keyword>
<dbReference type="GO" id="GO:0005886">
    <property type="term" value="C:plasma membrane"/>
    <property type="evidence" value="ECO:0007669"/>
    <property type="project" value="UniProtKB-SubCell"/>
</dbReference>
<feature type="transmembrane region" description="Helical" evidence="9">
    <location>
        <begin position="54"/>
        <end position="74"/>
    </location>
</feature>
<keyword evidence="7 9" id="KW-0472">Membrane</keyword>
<dbReference type="GO" id="GO:0005254">
    <property type="term" value="F:chloride channel activity"/>
    <property type="evidence" value="ECO:0007669"/>
    <property type="project" value="InterPro"/>
</dbReference>
<keyword evidence="3" id="KW-1003">Cell membrane</keyword>
<dbReference type="EMBL" id="SDIL01000009">
    <property type="protein sequence ID" value="RXK41347.1"/>
    <property type="molecule type" value="Genomic_DNA"/>
</dbReference>
<dbReference type="PANTHER" id="PTHR33281:SF19">
    <property type="entry name" value="VOLTAGE-DEPENDENT ANION CHANNEL-FORMING PROTEIN YNEE"/>
    <property type="match status" value="1"/>
</dbReference>
<dbReference type="Pfam" id="PF25539">
    <property type="entry name" value="Bestrophin_2"/>
    <property type="match status" value="2"/>
</dbReference>
<keyword evidence="4 9" id="KW-0812">Transmembrane</keyword>
<dbReference type="PANTHER" id="PTHR33281">
    <property type="entry name" value="UPF0187 PROTEIN YNEE"/>
    <property type="match status" value="1"/>
</dbReference>
<feature type="compositionally biased region" description="Polar residues" evidence="8">
    <location>
        <begin position="233"/>
        <end position="242"/>
    </location>
</feature>
<evidence type="ECO:0000256" key="6">
    <source>
        <dbReference type="ARBA" id="ARBA00023065"/>
    </source>
</evidence>
<evidence type="ECO:0000256" key="8">
    <source>
        <dbReference type="SAM" id="MobiDB-lite"/>
    </source>
</evidence>
<gene>
    <name evidence="10" type="ORF">M231_01252</name>
</gene>
<dbReference type="InterPro" id="IPR044669">
    <property type="entry name" value="YneE/VCCN1/2-like"/>
</dbReference>
<accession>A0A4V1M4S1</accession>
<evidence type="ECO:0000313" key="10">
    <source>
        <dbReference type="EMBL" id="RXK41347.1"/>
    </source>
</evidence>
<evidence type="ECO:0000256" key="2">
    <source>
        <dbReference type="ARBA" id="ARBA00022448"/>
    </source>
</evidence>
<feature type="transmembrane region" description="Helical" evidence="9">
    <location>
        <begin position="29"/>
        <end position="47"/>
    </location>
</feature>
<feature type="region of interest" description="Disordered" evidence="8">
    <location>
        <begin position="502"/>
        <end position="532"/>
    </location>
</feature>
<reference evidence="10 11" key="1">
    <citation type="submission" date="2016-06" db="EMBL/GenBank/DDBJ databases">
        <title>Evolution of pathogenesis and genome organization in the Tremellales.</title>
        <authorList>
            <person name="Cuomo C."/>
            <person name="Litvintseva A."/>
            <person name="Heitman J."/>
            <person name="Chen Y."/>
            <person name="Sun S."/>
            <person name="Springer D."/>
            <person name="Dromer F."/>
            <person name="Young S."/>
            <person name="Zeng Q."/>
            <person name="Chapman S."/>
            <person name="Gujja S."/>
            <person name="Saif S."/>
            <person name="Birren B."/>
        </authorList>
    </citation>
    <scope>NUCLEOTIDE SEQUENCE [LARGE SCALE GENOMIC DNA]</scope>
    <source>
        <strain evidence="10 11">ATCC 28783</strain>
    </source>
</reference>
<evidence type="ECO:0000313" key="11">
    <source>
        <dbReference type="Proteomes" id="UP000289152"/>
    </source>
</evidence>
<comment type="subcellular location">
    <subcellularLocation>
        <location evidence="1">Cell membrane</location>
        <topology evidence="1">Multi-pass membrane protein</topology>
    </subcellularLocation>
</comment>
<evidence type="ECO:0000256" key="7">
    <source>
        <dbReference type="ARBA" id="ARBA00023136"/>
    </source>
</evidence>
<name>A0A4V1M4S1_TREME</name>
<keyword evidence="2" id="KW-0813">Transport</keyword>
<comment type="caution">
    <text evidence="10">The sequence shown here is derived from an EMBL/GenBank/DDBJ whole genome shotgun (WGS) entry which is preliminary data.</text>
</comment>
<evidence type="ECO:0000256" key="3">
    <source>
        <dbReference type="ARBA" id="ARBA00022475"/>
    </source>
</evidence>
<sequence>MSQSHSQERFKHAIAWAGYRFTSTVLDDIWPLVLFFTGIATMVVCVTKFTTTNLGINSVPLTVIGTVVSLVVSFKTNNSYSRWWDGQNIWANITSNSRQLAMIFWIQVDDKPKPEGVEPEEEAQAKERAGLGGLIEKKTYIGLILAFSVAMKHALRGELGPFYSDLYPLIAFLPKFGPGAQPPITHENIQVLWRNSAPRENYHTADEVVVPLTQAATKFDGSHPDNEKGSGGMTTQSSSFQKQRLRSTRDCLGVKDTDEPTIEEKGEEGPTRITNVELMPPRHPPPTRYYDIIPPLRIIKIVSDVFKKAQKLDEQERVAGGKRRHPGGIAPGRIPQQIVMYLSAYIASLVQRQLLSTSLISPALNCIQELQKAISDLEKLATTPIPSAYVFHLRLTVWMYLAALPFQLVQYINWVTIPVVAMASIIYLGFLEIGAQIELPFAYDQSDLDLDKFVIGLQHQLAEVTAFPTSVPTDFVVHSHLNQPFLPTLSLNAEELLGISTSSDDRPSFPDSHPNGGPNGVSNGTGHKTLPKSMKDLEVVLSANWREIREEARYLGRRREQLENRTGLEIAVLHL</sequence>
<evidence type="ECO:0000256" key="9">
    <source>
        <dbReference type="SAM" id="Phobius"/>
    </source>
</evidence>
<dbReference type="VEuPathDB" id="FungiDB:TREMEDRAFT_31453"/>
<dbReference type="OrthoDB" id="1368at2759"/>
<protein>
    <submittedName>
        <fullName evidence="10">Uncharacterized protein</fullName>
    </submittedName>
</protein>
<dbReference type="AlphaFoldDB" id="A0A4V1M4S1"/>
<feature type="transmembrane region" description="Helical" evidence="9">
    <location>
        <begin position="411"/>
        <end position="431"/>
    </location>
</feature>
<dbReference type="InParanoid" id="A0A4V1M4S1"/>
<evidence type="ECO:0000256" key="5">
    <source>
        <dbReference type="ARBA" id="ARBA00022989"/>
    </source>
</evidence>
<feature type="region of interest" description="Disordered" evidence="8">
    <location>
        <begin position="220"/>
        <end position="246"/>
    </location>
</feature>
<dbReference type="Proteomes" id="UP000289152">
    <property type="component" value="Unassembled WGS sequence"/>
</dbReference>
<keyword evidence="5 9" id="KW-1133">Transmembrane helix</keyword>
<organism evidence="10 11">
    <name type="scientific">Tremella mesenterica</name>
    <name type="common">Jelly fungus</name>
    <dbReference type="NCBI Taxonomy" id="5217"/>
    <lineage>
        <taxon>Eukaryota</taxon>
        <taxon>Fungi</taxon>
        <taxon>Dikarya</taxon>
        <taxon>Basidiomycota</taxon>
        <taxon>Agaricomycotina</taxon>
        <taxon>Tremellomycetes</taxon>
        <taxon>Tremellales</taxon>
        <taxon>Tremellaceae</taxon>
        <taxon>Tremella</taxon>
    </lineage>
</organism>
<keyword evidence="11" id="KW-1185">Reference proteome</keyword>
<evidence type="ECO:0000256" key="4">
    <source>
        <dbReference type="ARBA" id="ARBA00022692"/>
    </source>
</evidence>